<proteinExistence type="predicted"/>
<feature type="chain" id="PRO_5019387285" evidence="1">
    <location>
        <begin position="22"/>
        <end position="67"/>
    </location>
</feature>
<name>A0A423P450_PSEFL</name>
<feature type="signal peptide" evidence="1">
    <location>
        <begin position="1"/>
        <end position="21"/>
    </location>
</feature>
<evidence type="ECO:0000256" key="1">
    <source>
        <dbReference type="SAM" id="SignalP"/>
    </source>
</evidence>
<accession>A0A423P450</accession>
<dbReference type="NCBIfam" id="NF041599">
    <property type="entry name" value="reg_PtrA_PA2808"/>
    <property type="match status" value="1"/>
</dbReference>
<organism evidence="2 3">
    <name type="scientific">Pseudomonas fluorescens</name>
    <dbReference type="NCBI Taxonomy" id="294"/>
    <lineage>
        <taxon>Bacteria</taxon>
        <taxon>Pseudomonadati</taxon>
        <taxon>Pseudomonadota</taxon>
        <taxon>Gammaproteobacteria</taxon>
        <taxon>Pseudomonadales</taxon>
        <taxon>Pseudomonadaceae</taxon>
        <taxon>Pseudomonas</taxon>
    </lineage>
</organism>
<protein>
    <submittedName>
        <fullName evidence="2">Uncharacterized protein</fullName>
    </submittedName>
</protein>
<reference evidence="2 3" key="1">
    <citation type="submission" date="2016-10" db="EMBL/GenBank/DDBJ databases">
        <title>Comparative genome analysis of multiple Pseudomonas spp. focuses on biocontrol and plant growth promoting traits.</title>
        <authorList>
            <person name="Tao X.-Y."/>
            <person name="Taylor C.G."/>
        </authorList>
    </citation>
    <scope>NUCLEOTIDE SEQUENCE [LARGE SCALE GENOMIC DNA]</scope>
    <source>
        <strain evidence="2 3">36G2</strain>
    </source>
</reference>
<keyword evidence="1" id="KW-0732">Signal</keyword>
<evidence type="ECO:0000313" key="3">
    <source>
        <dbReference type="Proteomes" id="UP000283619"/>
    </source>
</evidence>
<comment type="caution">
    <text evidence="2">The sequence shown here is derived from an EMBL/GenBank/DDBJ whole genome shotgun (WGS) entry which is preliminary data.</text>
</comment>
<dbReference type="RefSeq" id="WP_077573629.1">
    <property type="nucleotide sequence ID" value="NZ_JARZGB010000021.1"/>
</dbReference>
<dbReference type="AlphaFoldDB" id="A0A423P450"/>
<evidence type="ECO:0000313" key="2">
    <source>
        <dbReference type="EMBL" id="ROO07970.1"/>
    </source>
</evidence>
<gene>
    <name evidence="2" type="ORF">BK673_15600</name>
</gene>
<sequence>MKIVQMGAFVVALAISSVALAEGGGDRTFERMMTNNDRSMELFVAKEKAAGNPVVVTDKKDDKTRDL</sequence>
<dbReference type="EMBL" id="MOBZ01000013">
    <property type="protein sequence ID" value="ROO07970.1"/>
    <property type="molecule type" value="Genomic_DNA"/>
</dbReference>
<dbReference type="Proteomes" id="UP000283619">
    <property type="component" value="Unassembled WGS sequence"/>
</dbReference>